<dbReference type="RefSeq" id="WP_282715865.1">
    <property type="nucleotide sequence ID" value="NZ_JASCRZ010000002.1"/>
</dbReference>
<keyword evidence="4" id="KW-1185">Reference proteome</keyword>
<dbReference type="Proteomes" id="UP001243403">
    <property type="component" value="Unassembled WGS sequence"/>
</dbReference>
<name>A0ABT6V915_9FLAO</name>
<comment type="caution">
    <text evidence="3">The sequence shown here is derived from an EMBL/GenBank/DDBJ whole genome shotgun (WGS) entry which is preliminary data.</text>
</comment>
<dbReference type="NCBIfam" id="TIGR02675">
    <property type="entry name" value="tape_meas_nterm"/>
    <property type="match status" value="1"/>
</dbReference>
<protein>
    <submittedName>
        <fullName evidence="3">Tape measure protein</fullName>
    </submittedName>
</protein>
<keyword evidence="1" id="KW-0472">Membrane</keyword>
<dbReference type="EMBL" id="JASCRZ010000002">
    <property type="protein sequence ID" value="MDI5894386.1"/>
    <property type="molecule type" value="Genomic_DNA"/>
</dbReference>
<dbReference type="InterPro" id="IPR013491">
    <property type="entry name" value="Tape_meas_N"/>
</dbReference>
<evidence type="ECO:0000313" key="3">
    <source>
        <dbReference type="EMBL" id="MDI5894386.1"/>
    </source>
</evidence>
<evidence type="ECO:0000256" key="1">
    <source>
        <dbReference type="SAM" id="Phobius"/>
    </source>
</evidence>
<accession>A0ABT6V915</accession>
<gene>
    <name evidence="3" type="ORF">QLS65_05750</name>
</gene>
<feature type="transmembrane region" description="Helical" evidence="1">
    <location>
        <begin position="389"/>
        <end position="406"/>
    </location>
</feature>
<keyword evidence="1" id="KW-1133">Transmembrane helix</keyword>
<keyword evidence="1" id="KW-0812">Transmembrane</keyword>
<dbReference type="Pfam" id="PF20155">
    <property type="entry name" value="TMP_3"/>
    <property type="match status" value="1"/>
</dbReference>
<organism evidence="3 4">
    <name type="scientific">Flavobacterium algoritolerans</name>
    <dbReference type="NCBI Taxonomy" id="3041254"/>
    <lineage>
        <taxon>Bacteria</taxon>
        <taxon>Pseudomonadati</taxon>
        <taxon>Bacteroidota</taxon>
        <taxon>Flavobacteriia</taxon>
        <taxon>Flavobacteriales</taxon>
        <taxon>Flavobacteriaceae</taxon>
        <taxon>Flavobacterium</taxon>
    </lineage>
</organism>
<reference evidence="3 4" key="1">
    <citation type="submission" date="2023-04" db="EMBL/GenBank/DDBJ databases">
        <title>Two novel species of Flavobacterium.</title>
        <authorList>
            <person name="Liu Q."/>
            <person name="Xin Y.-H."/>
        </authorList>
    </citation>
    <scope>NUCLEOTIDE SEQUENCE [LARGE SCALE GENOMIC DNA]</scope>
    <source>
        <strain evidence="3 4">LB1P51</strain>
    </source>
</reference>
<evidence type="ECO:0000259" key="2">
    <source>
        <dbReference type="Pfam" id="PF20155"/>
    </source>
</evidence>
<sequence>MTTGGLQYAMSIIDKNFGVGIGKAKKETEGLDKATNKANTDVKKLGDDGQKSMTGLGDSVKKVGGAMAGIFAINKLIDFGGHIAEVTDKAEKLTTQFGLNFGSAGAKNLEMVDKRAKDLNLSVESNRTGFIAMSTAMNGTKIQGKNLTDIFDGVAVASSVMKLSGKDNEAMLESFGTVAKKRLVDFAGFQSEFGSKIPGALKIAADSMGVTENKLKQMMEKGEVSADNFLPKFANQIKSTFQEGLPAAANSMQAAMNKKENALTGFWEKASSLFGPGVAELIGAGAGFIDWFGDFMVTLEPVGVAIWGIILAVQPLWDSLGGLVGQFGTLEGTTGGLTTVLNGAAFIVEALAGGIGFFIDIIAPLAPYLVGLVGVVWALNFAMAANPTMAVIIAIIALIGVIKMAYEKVGWFRGSIMAAWEAIKGFAGAIKDYVINRFKDMLTGITGIGKAILLFFQGDWKGAFEAGKKATGDLMGVDSKMKLIKDLKETGINAGKAYHKGVGEAAANNLKEKTAKEAQPKLDANGKFFDNYAAKTKSDGSIIPGADDKKKKSLSGSGSDTKHVTFNIQSFVKEMTIQTNALGSAPSDIKREMQKIFNEIIADLEVRVNA</sequence>
<proteinExistence type="predicted"/>
<feature type="domain" description="Tape measure protein N-terminal" evidence="2">
    <location>
        <begin position="82"/>
        <end position="268"/>
    </location>
</feature>
<evidence type="ECO:0000313" key="4">
    <source>
        <dbReference type="Proteomes" id="UP001243403"/>
    </source>
</evidence>
<feature type="transmembrane region" description="Helical" evidence="1">
    <location>
        <begin position="365"/>
        <end position="383"/>
    </location>
</feature>